<dbReference type="Pfam" id="PF01535">
    <property type="entry name" value="PPR"/>
    <property type="match status" value="2"/>
</dbReference>
<evidence type="ECO:0008006" key="5">
    <source>
        <dbReference type="Google" id="ProtNLM"/>
    </source>
</evidence>
<reference evidence="3" key="1">
    <citation type="submission" date="2022-04" db="EMBL/GenBank/DDBJ databases">
        <title>Carnegiea gigantea Genome sequencing and assembly v2.</title>
        <authorList>
            <person name="Copetti D."/>
            <person name="Sanderson M.J."/>
            <person name="Burquez A."/>
            <person name="Wojciechowski M.F."/>
        </authorList>
    </citation>
    <scope>NUCLEOTIDE SEQUENCE</scope>
    <source>
        <strain evidence="3">SGP5-SGP5p</strain>
        <tissue evidence="3">Aerial part</tissue>
    </source>
</reference>
<feature type="repeat" description="PPR" evidence="2">
    <location>
        <begin position="266"/>
        <end position="300"/>
    </location>
</feature>
<dbReference type="Proteomes" id="UP001153076">
    <property type="component" value="Unassembled WGS sequence"/>
</dbReference>
<dbReference type="Pfam" id="PF12854">
    <property type="entry name" value="PPR_1"/>
    <property type="match status" value="1"/>
</dbReference>
<comment type="caution">
    <text evidence="3">The sequence shown here is derived from an EMBL/GenBank/DDBJ whole genome shotgun (WGS) entry which is preliminary data.</text>
</comment>
<dbReference type="EMBL" id="JAKOGI010000018">
    <property type="protein sequence ID" value="KAJ8450001.1"/>
    <property type="molecule type" value="Genomic_DNA"/>
</dbReference>
<dbReference type="FunFam" id="1.25.40.10:FF:000090">
    <property type="entry name" value="Pentatricopeptide repeat-containing protein, chloroplastic"/>
    <property type="match status" value="1"/>
</dbReference>
<dbReference type="InterPro" id="IPR046960">
    <property type="entry name" value="PPR_At4g14850-like_plant"/>
</dbReference>
<evidence type="ECO:0000256" key="1">
    <source>
        <dbReference type="ARBA" id="ARBA00022737"/>
    </source>
</evidence>
<dbReference type="InterPro" id="IPR002885">
    <property type="entry name" value="PPR_rpt"/>
</dbReference>
<feature type="repeat" description="PPR" evidence="2">
    <location>
        <begin position="367"/>
        <end position="401"/>
    </location>
</feature>
<evidence type="ECO:0000313" key="3">
    <source>
        <dbReference type="EMBL" id="KAJ8450001.1"/>
    </source>
</evidence>
<name>A0A9Q1QQI4_9CARY</name>
<dbReference type="InterPro" id="IPR046848">
    <property type="entry name" value="E_motif"/>
</dbReference>
<dbReference type="Pfam" id="PF13041">
    <property type="entry name" value="PPR_2"/>
    <property type="match status" value="4"/>
</dbReference>
<feature type="repeat" description="PPR" evidence="2">
    <location>
        <begin position="134"/>
        <end position="168"/>
    </location>
</feature>
<evidence type="ECO:0000313" key="4">
    <source>
        <dbReference type="Proteomes" id="UP001153076"/>
    </source>
</evidence>
<dbReference type="Gene3D" id="1.25.40.10">
    <property type="entry name" value="Tetratricopeptide repeat domain"/>
    <property type="match status" value="4"/>
</dbReference>
<keyword evidence="4" id="KW-1185">Reference proteome</keyword>
<protein>
    <recommendedName>
        <fullName evidence="5">Chlororespiratory reduction 4</fullName>
    </recommendedName>
</protein>
<dbReference type="Pfam" id="PF20431">
    <property type="entry name" value="E_motif"/>
    <property type="match status" value="1"/>
</dbReference>
<gene>
    <name evidence="3" type="ORF">Cgig2_029363</name>
</gene>
<dbReference type="PROSITE" id="PS51375">
    <property type="entry name" value="PPR"/>
    <property type="match status" value="6"/>
</dbReference>
<dbReference type="PANTHER" id="PTHR47926">
    <property type="entry name" value="PENTATRICOPEPTIDE REPEAT-CONTAINING PROTEIN"/>
    <property type="match status" value="1"/>
</dbReference>
<keyword evidence="1" id="KW-0677">Repeat</keyword>
<sequence>MGAISFPEGRRILFYSSVSDCIKNETLDEARQIFDKIPNPNVHLCTKMITGFTQNNRLKDALQLFDEMPVRDTIAWNSMIKGCLECRDLAMARKLFDQMPDRNVVAWTTMINGYMQLGRVEVAERLFREMPSRDTAAWNCMIYGYCSNGKVDEAVRVFEQMPSRNVISWTSMISGLDQNGRSEDALRLFQQMVGYGIEPTTSTFSCLISACANALAVDLGAQIHSRVVKLGLVLDEFVASSLITFYANCQQLENSVEVFNEKAHGSVVVWTSLLTGYSLNLKHGGALEVFSEMIKRVIFPNDSSFTSALNSCCAIGSLDAGKMIHAEAVKLGFEASAFVGNSLITFYSKCGSIQDAIKTFQVIRQKNLVSWNSILVGCAQYGHGMWALAFFTQMLRTEVEPDEITFTGLLCAANHSGMWQKGRHFFQFFSKYMSIEITLQHYACVVDIICHCGRLDEAEEFIKNMPVKANSLVWLALLNACCMHSNFEIAERASKCIMDLDPNCSAAYTLLSNLYASAGRWSDVSRIRMEMRMRDVAKQKGCSWLTPEGDKQENYHNGIGDSWVILPMIQVIIIPDLPLLCGAKPMITPDISPLCDVQLLTLS</sequence>
<dbReference type="GO" id="GO:0003723">
    <property type="term" value="F:RNA binding"/>
    <property type="evidence" value="ECO:0007669"/>
    <property type="project" value="InterPro"/>
</dbReference>
<dbReference type="PANTHER" id="PTHR47926:SF468">
    <property type="entry name" value="PENTATRICOPEPTIDE REPEAT-CONTAINING PROTEIN"/>
    <property type="match status" value="1"/>
</dbReference>
<dbReference type="OrthoDB" id="185373at2759"/>
<evidence type="ECO:0000256" key="2">
    <source>
        <dbReference type="PROSITE-ProRule" id="PRU00708"/>
    </source>
</evidence>
<feature type="repeat" description="PPR" evidence="2">
    <location>
        <begin position="72"/>
        <end position="106"/>
    </location>
</feature>
<dbReference type="InterPro" id="IPR011990">
    <property type="entry name" value="TPR-like_helical_dom_sf"/>
</dbReference>
<feature type="repeat" description="PPR" evidence="2">
    <location>
        <begin position="169"/>
        <end position="199"/>
    </location>
</feature>
<feature type="repeat" description="PPR" evidence="2">
    <location>
        <begin position="41"/>
        <end position="71"/>
    </location>
</feature>
<dbReference type="GO" id="GO:0009451">
    <property type="term" value="P:RNA modification"/>
    <property type="evidence" value="ECO:0007669"/>
    <property type="project" value="InterPro"/>
</dbReference>
<accession>A0A9Q1QQI4</accession>
<dbReference type="AlphaFoldDB" id="A0A9Q1QQI4"/>
<dbReference type="SUPFAM" id="SSF48452">
    <property type="entry name" value="TPR-like"/>
    <property type="match status" value="1"/>
</dbReference>
<proteinExistence type="predicted"/>
<organism evidence="3 4">
    <name type="scientific">Carnegiea gigantea</name>
    <dbReference type="NCBI Taxonomy" id="171969"/>
    <lineage>
        <taxon>Eukaryota</taxon>
        <taxon>Viridiplantae</taxon>
        <taxon>Streptophyta</taxon>
        <taxon>Embryophyta</taxon>
        <taxon>Tracheophyta</taxon>
        <taxon>Spermatophyta</taxon>
        <taxon>Magnoliopsida</taxon>
        <taxon>eudicotyledons</taxon>
        <taxon>Gunneridae</taxon>
        <taxon>Pentapetalae</taxon>
        <taxon>Caryophyllales</taxon>
        <taxon>Cactineae</taxon>
        <taxon>Cactaceae</taxon>
        <taxon>Cactoideae</taxon>
        <taxon>Echinocereeae</taxon>
        <taxon>Carnegiea</taxon>
    </lineage>
</organism>
<dbReference type="NCBIfam" id="TIGR00756">
    <property type="entry name" value="PPR"/>
    <property type="match status" value="7"/>
</dbReference>